<sequence length="109" mass="11799">MRLSCARLNGQAWLWPFMAGDSRTCGRTMRNHSILMPISGKTAAFMLPLLERLLYKPKEAKVTRVLVLLPGHPGACCGPPAGPVHQRYHLLGHGWSGPQIPGDGTADGT</sequence>
<dbReference type="Gene3D" id="3.40.50.300">
    <property type="entry name" value="P-loop containing nucleotide triphosphate hydrolases"/>
    <property type="match status" value="1"/>
</dbReference>
<reference evidence="1 2" key="1">
    <citation type="submission" date="2021-04" db="EMBL/GenBank/DDBJ databases">
        <authorList>
            <person name="De Guttry C."/>
            <person name="Zahm M."/>
            <person name="Klopp C."/>
            <person name="Cabau C."/>
            <person name="Louis A."/>
            <person name="Berthelot C."/>
            <person name="Parey E."/>
            <person name="Roest Crollius H."/>
            <person name="Montfort J."/>
            <person name="Robinson-Rechavi M."/>
            <person name="Bucao C."/>
            <person name="Bouchez O."/>
            <person name="Gislard M."/>
            <person name="Lluch J."/>
            <person name="Milhes M."/>
            <person name="Lampietro C."/>
            <person name="Lopez Roques C."/>
            <person name="Donnadieu C."/>
            <person name="Braasch I."/>
            <person name="Desvignes T."/>
            <person name="Postlethwait J."/>
            <person name="Bobe J."/>
            <person name="Wedekind C."/>
            <person name="Guiguen Y."/>
        </authorList>
    </citation>
    <scope>NUCLEOTIDE SEQUENCE [LARGE SCALE GENOMIC DNA]</scope>
    <source>
        <strain evidence="1">Cs_M1</strain>
        <tissue evidence="1">Blood</tissue>
    </source>
</reference>
<name>A0AAN8MUF3_9TELE</name>
<dbReference type="EMBL" id="JAGTTL010000008">
    <property type="protein sequence ID" value="KAK6319681.1"/>
    <property type="molecule type" value="Genomic_DNA"/>
</dbReference>
<accession>A0AAN8MUF3</accession>
<evidence type="ECO:0000313" key="2">
    <source>
        <dbReference type="Proteomes" id="UP001356427"/>
    </source>
</evidence>
<dbReference type="AlphaFoldDB" id="A0AAN8MUF3"/>
<gene>
    <name evidence="1" type="ORF">J4Q44_G00108920</name>
</gene>
<protein>
    <submittedName>
        <fullName evidence="1">Uncharacterized protein</fullName>
    </submittedName>
</protein>
<proteinExistence type="predicted"/>
<evidence type="ECO:0000313" key="1">
    <source>
        <dbReference type="EMBL" id="KAK6319681.1"/>
    </source>
</evidence>
<dbReference type="Proteomes" id="UP001356427">
    <property type="component" value="Unassembled WGS sequence"/>
</dbReference>
<organism evidence="1 2">
    <name type="scientific">Coregonus suidteri</name>
    <dbReference type="NCBI Taxonomy" id="861788"/>
    <lineage>
        <taxon>Eukaryota</taxon>
        <taxon>Metazoa</taxon>
        <taxon>Chordata</taxon>
        <taxon>Craniata</taxon>
        <taxon>Vertebrata</taxon>
        <taxon>Euteleostomi</taxon>
        <taxon>Actinopterygii</taxon>
        <taxon>Neopterygii</taxon>
        <taxon>Teleostei</taxon>
        <taxon>Protacanthopterygii</taxon>
        <taxon>Salmoniformes</taxon>
        <taxon>Salmonidae</taxon>
        <taxon>Coregoninae</taxon>
        <taxon>Coregonus</taxon>
    </lineage>
</organism>
<dbReference type="InterPro" id="IPR027417">
    <property type="entry name" value="P-loop_NTPase"/>
</dbReference>
<comment type="caution">
    <text evidence="1">The sequence shown here is derived from an EMBL/GenBank/DDBJ whole genome shotgun (WGS) entry which is preliminary data.</text>
</comment>
<keyword evidence="2" id="KW-1185">Reference proteome</keyword>